<dbReference type="RefSeq" id="WP_132709612.1">
    <property type="nucleotide sequence ID" value="NZ_JACIGF010000020.1"/>
</dbReference>
<dbReference type="Pfam" id="PF10073">
    <property type="entry name" value="GapR_DNA-bd"/>
    <property type="match status" value="1"/>
</dbReference>
<evidence type="ECO:0000313" key="3">
    <source>
        <dbReference type="EMBL" id="TCP29509.1"/>
    </source>
</evidence>
<dbReference type="InterPro" id="IPR046367">
    <property type="entry name" value="GapR-like_DNA-bd"/>
</dbReference>
<organism evidence="3 4">
    <name type="scientific">Rhodothalassium salexigens DSM 2132</name>
    <dbReference type="NCBI Taxonomy" id="1188247"/>
    <lineage>
        <taxon>Bacteria</taxon>
        <taxon>Pseudomonadati</taxon>
        <taxon>Pseudomonadota</taxon>
        <taxon>Alphaproteobacteria</taxon>
        <taxon>Rhodothalassiales</taxon>
        <taxon>Rhodothalassiaceae</taxon>
        <taxon>Rhodothalassium</taxon>
    </lineage>
</organism>
<dbReference type="GO" id="GO:0003677">
    <property type="term" value="F:DNA binding"/>
    <property type="evidence" value="ECO:0007669"/>
    <property type="project" value="InterPro"/>
</dbReference>
<keyword evidence="1" id="KW-0175">Coiled coil</keyword>
<evidence type="ECO:0000256" key="1">
    <source>
        <dbReference type="SAM" id="Coils"/>
    </source>
</evidence>
<evidence type="ECO:0000259" key="2">
    <source>
        <dbReference type="Pfam" id="PF10073"/>
    </source>
</evidence>
<proteinExistence type="predicted"/>
<accession>A0A4R2P3Y4</accession>
<dbReference type="AlphaFoldDB" id="A0A4R2P3Y4"/>
<feature type="coiled-coil region" evidence="1">
    <location>
        <begin position="20"/>
        <end position="47"/>
    </location>
</feature>
<sequence>MNDGQETAPANAGGVSGAQLRQFIERIERLEAEKQEIADDIKDVYAEAKANGFDPKIMRQVIRLRKMETQERQELETLLDVYLHALEGGAAA</sequence>
<dbReference type="NCBIfam" id="NF010247">
    <property type="entry name" value="PRK13694.1"/>
    <property type="match status" value="1"/>
</dbReference>
<evidence type="ECO:0000313" key="4">
    <source>
        <dbReference type="Proteomes" id="UP000295399"/>
    </source>
</evidence>
<dbReference type="Proteomes" id="UP000295399">
    <property type="component" value="Unassembled WGS sequence"/>
</dbReference>
<dbReference type="OrthoDB" id="9813793at2"/>
<gene>
    <name evidence="3" type="ORF">EV659_12014</name>
</gene>
<dbReference type="InParanoid" id="A0A4R2P3Y4"/>
<dbReference type="EMBL" id="SLXO01000020">
    <property type="protein sequence ID" value="TCP29509.1"/>
    <property type="molecule type" value="Genomic_DNA"/>
</dbReference>
<feature type="domain" description="GapR-like DNA-binding" evidence="2">
    <location>
        <begin position="18"/>
        <end position="87"/>
    </location>
</feature>
<name>A0A4R2P3Y4_RHOSA</name>
<comment type="caution">
    <text evidence="3">The sequence shown here is derived from an EMBL/GenBank/DDBJ whole genome shotgun (WGS) entry which is preliminary data.</text>
</comment>
<reference evidence="3 4" key="1">
    <citation type="submission" date="2019-03" db="EMBL/GenBank/DDBJ databases">
        <title>Genomic Encyclopedia of Type Strains, Phase IV (KMG-IV): sequencing the most valuable type-strain genomes for metagenomic binning, comparative biology and taxonomic classification.</title>
        <authorList>
            <person name="Goeker M."/>
        </authorList>
    </citation>
    <scope>NUCLEOTIDE SEQUENCE [LARGE SCALE GENOMIC DNA]</scope>
    <source>
        <strain evidence="3 4">DSM 2132</strain>
    </source>
</reference>
<keyword evidence="4" id="KW-1185">Reference proteome</keyword>
<protein>
    <submittedName>
        <fullName evidence="3">Uncharacterized protein (UPF0335 family)</fullName>
    </submittedName>
</protein>